<dbReference type="CDD" id="cd01948">
    <property type="entry name" value="EAL"/>
    <property type="match status" value="1"/>
</dbReference>
<accession>A0A2T4YPR0</accession>
<dbReference type="CDD" id="cd01949">
    <property type="entry name" value="GGDEF"/>
    <property type="match status" value="1"/>
</dbReference>
<protein>
    <submittedName>
        <fullName evidence="3">Diguanylate cyclase (GGDEF)-like protein</fullName>
    </submittedName>
</protein>
<dbReference type="InterPro" id="IPR035919">
    <property type="entry name" value="EAL_sf"/>
</dbReference>
<proteinExistence type="predicted"/>
<dbReference type="PANTHER" id="PTHR44757:SF2">
    <property type="entry name" value="BIOFILM ARCHITECTURE MAINTENANCE PROTEIN MBAA"/>
    <property type="match status" value="1"/>
</dbReference>
<dbReference type="SMART" id="SM00267">
    <property type="entry name" value="GGDEF"/>
    <property type="match status" value="1"/>
</dbReference>
<dbReference type="InterPro" id="IPR052155">
    <property type="entry name" value="Biofilm_reg_signaling"/>
</dbReference>
<dbReference type="Pfam" id="PF12860">
    <property type="entry name" value="PAS_7"/>
    <property type="match status" value="1"/>
</dbReference>
<dbReference type="Gene3D" id="3.30.70.270">
    <property type="match status" value="1"/>
</dbReference>
<evidence type="ECO:0000259" key="2">
    <source>
        <dbReference type="PROSITE" id="PS50887"/>
    </source>
</evidence>
<dbReference type="Pfam" id="PF00563">
    <property type="entry name" value="EAL"/>
    <property type="match status" value="1"/>
</dbReference>
<dbReference type="SUPFAM" id="SSF55073">
    <property type="entry name" value="Nucleotide cyclase"/>
    <property type="match status" value="1"/>
</dbReference>
<dbReference type="InterPro" id="IPR043128">
    <property type="entry name" value="Rev_trsase/Diguanyl_cyclase"/>
</dbReference>
<dbReference type="InterPro" id="IPR029787">
    <property type="entry name" value="Nucleotide_cyclase"/>
</dbReference>
<name>A0A2T4YPR0_9SPHN</name>
<comment type="caution">
    <text evidence="3">The sequence shown here is derived from an EMBL/GenBank/DDBJ whole genome shotgun (WGS) entry which is preliminary data.</text>
</comment>
<feature type="domain" description="EAL" evidence="1">
    <location>
        <begin position="378"/>
        <end position="628"/>
    </location>
</feature>
<sequence>MCVKPPPSPPPPIASAPPVLHRIAARQAERARRPDGGIDTDRLLALVSATYAETDVDRRRSDRANRLMAQELEVALAESALQNLRFKAALDNMNQGLALFDASRRLVLTNQRFLDIYGLDHAVPGLTLDQLLSNSPCLSVSTADEHRRLVEEYDGAASAYGARIEQRWPDGRTITIERTRLVDGGFLDTVADVTEARNASARLAHLARHDALTDLPNRTMLRERLDEMMRNARSGDRCAMLCLDLDRFKLVNDTLGHPVGDALLVAVASRLVTLVRHHDVVTRLGGDEFSVLVQHVTSDHAIEHLCRRIIEALTQPFEIGGHHIQIGASIGVTMVEVDALDPNVMLRDADLALYSAKAGGRGNYCFYTPDMHVFATRRRELEIELRRALKSEEFEVHYQPQVAIGTHAVVGFEALARWYHPERGIIPPNEFISVCEEIGLIGAVGEFVLTRACRDAACWPDSVKIAVNLSALQFKSGTLPAVVAHALRVSGLDPRRLELEITESAMLDDTASVLKQLRDIKQLGVLISLDDFGTGYSSLSHIRNFPFDRVKIDQSFVRDLGTNSDSLAIVRAVTGLCGSLGILSTAEGVETLDQLNILVAEKCDSAQGYYFSRPVPFVETLPFVSRMHALHSQAA</sequence>
<dbReference type="Gene3D" id="3.20.20.450">
    <property type="entry name" value="EAL domain"/>
    <property type="match status" value="1"/>
</dbReference>
<dbReference type="EMBL" id="PZZN01000002">
    <property type="protein sequence ID" value="PTM45508.1"/>
    <property type="molecule type" value="Genomic_DNA"/>
</dbReference>
<reference evidence="3 4" key="1">
    <citation type="submission" date="2018-04" db="EMBL/GenBank/DDBJ databases">
        <title>Genomic Encyclopedia of Type Strains, Phase III (KMG-III): the genomes of soil and plant-associated and newly described type strains.</title>
        <authorList>
            <person name="Whitman W."/>
        </authorList>
    </citation>
    <scope>NUCLEOTIDE SEQUENCE [LARGE SCALE GENOMIC DNA]</scope>
    <source>
        <strain evidence="3 4">NW12</strain>
    </source>
</reference>
<feature type="domain" description="GGDEF" evidence="2">
    <location>
        <begin position="236"/>
        <end position="369"/>
    </location>
</feature>
<evidence type="ECO:0000313" key="3">
    <source>
        <dbReference type="EMBL" id="PTM45508.1"/>
    </source>
</evidence>
<dbReference type="NCBIfam" id="TIGR00254">
    <property type="entry name" value="GGDEF"/>
    <property type="match status" value="1"/>
</dbReference>
<dbReference type="PROSITE" id="PS50883">
    <property type="entry name" value="EAL"/>
    <property type="match status" value="1"/>
</dbReference>
<keyword evidence="4" id="KW-1185">Reference proteome</keyword>
<dbReference type="SMART" id="SM00052">
    <property type="entry name" value="EAL"/>
    <property type="match status" value="1"/>
</dbReference>
<dbReference type="Pfam" id="PF00990">
    <property type="entry name" value="GGDEF"/>
    <property type="match status" value="1"/>
</dbReference>
<evidence type="ECO:0000313" key="4">
    <source>
        <dbReference type="Proteomes" id="UP000240996"/>
    </source>
</evidence>
<dbReference type="SUPFAM" id="SSF55785">
    <property type="entry name" value="PYP-like sensor domain (PAS domain)"/>
    <property type="match status" value="1"/>
</dbReference>
<dbReference type="PANTHER" id="PTHR44757">
    <property type="entry name" value="DIGUANYLATE CYCLASE DGCP"/>
    <property type="match status" value="1"/>
</dbReference>
<dbReference type="SUPFAM" id="SSF141868">
    <property type="entry name" value="EAL domain-like"/>
    <property type="match status" value="1"/>
</dbReference>
<gene>
    <name evidence="3" type="ORF">C8J24_1732</name>
</gene>
<dbReference type="AlphaFoldDB" id="A0A2T4YPR0"/>
<evidence type="ECO:0000259" key="1">
    <source>
        <dbReference type="PROSITE" id="PS50883"/>
    </source>
</evidence>
<dbReference type="Proteomes" id="UP000240996">
    <property type="component" value="Unassembled WGS sequence"/>
</dbReference>
<organism evidence="3 4">
    <name type="scientific">Sphingomonas aerolata</name>
    <dbReference type="NCBI Taxonomy" id="185951"/>
    <lineage>
        <taxon>Bacteria</taxon>
        <taxon>Pseudomonadati</taxon>
        <taxon>Pseudomonadota</taxon>
        <taxon>Alphaproteobacteria</taxon>
        <taxon>Sphingomonadales</taxon>
        <taxon>Sphingomonadaceae</taxon>
        <taxon>Sphingomonas</taxon>
    </lineage>
</organism>
<dbReference type="PROSITE" id="PS50887">
    <property type="entry name" value="GGDEF"/>
    <property type="match status" value="1"/>
</dbReference>
<dbReference type="InterPro" id="IPR000160">
    <property type="entry name" value="GGDEF_dom"/>
</dbReference>
<dbReference type="InterPro" id="IPR035965">
    <property type="entry name" value="PAS-like_dom_sf"/>
</dbReference>
<dbReference type="InterPro" id="IPR001633">
    <property type="entry name" value="EAL_dom"/>
</dbReference>
<dbReference type="Gene3D" id="3.30.450.20">
    <property type="entry name" value="PAS domain"/>
    <property type="match status" value="1"/>
</dbReference>